<dbReference type="Proteomes" id="UP001148614">
    <property type="component" value="Unassembled WGS sequence"/>
</dbReference>
<evidence type="ECO:0000313" key="4">
    <source>
        <dbReference type="EMBL" id="KAJ3554322.1"/>
    </source>
</evidence>
<name>A0A9W8N4D2_9PEZI</name>
<keyword evidence="5" id="KW-1185">Reference proteome</keyword>
<reference evidence="4" key="1">
    <citation type="submission" date="2022-07" db="EMBL/GenBank/DDBJ databases">
        <title>Genome Sequence of Xylaria arbuscula.</title>
        <authorList>
            <person name="Buettner E."/>
        </authorList>
    </citation>
    <scope>NUCLEOTIDE SEQUENCE</scope>
    <source>
        <strain evidence="4">VT107</strain>
    </source>
</reference>
<protein>
    <recommendedName>
        <fullName evidence="3">Nudix hydrolase domain-containing protein</fullName>
    </recommendedName>
</protein>
<sequence>MATATPPNPRVGVAAIICNEKGELIMGKRAGSHGAGSWAFPGGHLEMGESFFACAERETLEETGLRVKGVKVVAVTNDVFDAASKHYITIFTQCIMEDAGAQPKTMEPNKCEGWYWVSWDEIRQWSQHHDDTAPEWADKKCFLPIRNLVKDHAGLDLSTPLPGN</sequence>
<dbReference type="VEuPathDB" id="FungiDB:F4678DRAFT_466451"/>
<dbReference type="PANTHER" id="PTHR16099">
    <property type="entry name" value="8-OXO-DGTP DIPHOSPHATES NUDT15"/>
    <property type="match status" value="1"/>
</dbReference>
<dbReference type="CDD" id="cd04678">
    <property type="entry name" value="NUDIX_MTH2_Nudt15"/>
    <property type="match status" value="1"/>
</dbReference>
<dbReference type="PROSITE" id="PS51462">
    <property type="entry name" value="NUDIX"/>
    <property type="match status" value="1"/>
</dbReference>
<dbReference type="Pfam" id="PF00293">
    <property type="entry name" value="NUDIX"/>
    <property type="match status" value="1"/>
</dbReference>
<accession>A0A9W8N4D2</accession>
<dbReference type="FunFam" id="3.90.79.10:FF:000060">
    <property type="entry name" value="Nudix hydrolase 1"/>
    <property type="match status" value="1"/>
</dbReference>
<evidence type="ECO:0000259" key="3">
    <source>
        <dbReference type="PROSITE" id="PS51462"/>
    </source>
</evidence>
<comment type="similarity">
    <text evidence="2">Belongs to the Nudix hydrolase family.</text>
</comment>
<organism evidence="4 5">
    <name type="scientific">Xylaria arbuscula</name>
    <dbReference type="NCBI Taxonomy" id="114810"/>
    <lineage>
        <taxon>Eukaryota</taxon>
        <taxon>Fungi</taxon>
        <taxon>Dikarya</taxon>
        <taxon>Ascomycota</taxon>
        <taxon>Pezizomycotina</taxon>
        <taxon>Sordariomycetes</taxon>
        <taxon>Xylariomycetidae</taxon>
        <taxon>Xylariales</taxon>
        <taxon>Xylariaceae</taxon>
        <taxon>Xylaria</taxon>
    </lineage>
</organism>
<dbReference type="PROSITE" id="PS00893">
    <property type="entry name" value="NUDIX_BOX"/>
    <property type="match status" value="1"/>
</dbReference>
<keyword evidence="1 2" id="KW-0378">Hydrolase</keyword>
<dbReference type="PANTHER" id="PTHR16099:SF5">
    <property type="entry name" value="NUCLEOTIDE TRIPHOSPHATE DIPHOSPHATASE NUDT15"/>
    <property type="match status" value="1"/>
</dbReference>
<dbReference type="InterPro" id="IPR015797">
    <property type="entry name" value="NUDIX_hydrolase-like_dom_sf"/>
</dbReference>
<evidence type="ECO:0000256" key="2">
    <source>
        <dbReference type="RuleBase" id="RU003476"/>
    </source>
</evidence>
<comment type="caution">
    <text evidence="4">The sequence shown here is derived from an EMBL/GenBank/DDBJ whole genome shotgun (WGS) entry which is preliminary data.</text>
</comment>
<dbReference type="EMBL" id="JANPWZ010003096">
    <property type="protein sequence ID" value="KAJ3554322.1"/>
    <property type="molecule type" value="Genomic_DNA"/>
</dbReference>
<dbReference type="SUPFAM" id="SSF55811">
    <property type="entry name" value="Nudix"/>
    <property type="match status" value="1"/>
</dbReference>
<dbReference type="InterPro" id="IPR000086">
    <property type="entry name" value="NUDIX_hydrolase_dom"/>
</dbReference>
<proteinExistence type="inferred from homology"/>
<dbReference type="InterPro" id="IPR020084">
    <property type="entry name" value="NUDIX_hydrolase_CS"/>
</dbReference>
<dbReference type="InterPro" id="IPR020476">
    <property type="entry name" value="Nudix_hydrolase"/>
</dbReference>
<evidence type="ECO:0000313" key="5">
    <source>
        <dbReference type="Proteomes" id="UP001148614"/>
    </source>
</evidence>
<dbReference type="Gene3D" id="3.90.79.10">
    <property type="entry name" value="Nucleoside Triphosphate Pyrophosphohydrolase"/>
    <property type="match status" value="1"/>
</dbReference>
<feature type="domain" description="Nudix hydrolase" evidence="3">
    <location>
        <begin position="8"/>
        <end position="139"/>
    </location>
</feature>
<dbReference type="GO" id="GO:0005829">
    <property type="term" value="C:cytosol"/>
    <property type="evidence" value="ECO:0007669"/>
    <property type="project" value="TreeGrafter"/>
</dbReference>
<evidence type="ECO:0000256" key="1">
    <source>
        <dbReference type="ARBA" id="ARBA00022801"/>
    </source>
</evidence>
<gene>
    <name evidence="4" type="ORF">NPX13_g10645</name>
</gene>
<dbReference type="GO" id="GO:0035539">
    <property type="term" value="F:8-oxo-7,8-dihydrodeoxyguanosine triphosphate pyrophosphatase activity"/>
    <property type="evidence" value="ECO:0007669"/>
    <property type="project" value="TreeGrafter"/>
</dbReference>
<dbReference type="GO" id="GO:0006203">
    <property type="term" value="P:dGTP catabolic process"/>
    <property type="evidence" value="ECO:0007669"/>
    <property type="project" value="TreeGrafter"/>
</dbReference>
<dbReference type="PRINTS" id="PR00502">
    <property type="entry name" value="NUDIXFAMILY"/>
</dbReference>
<dbReference type="AlphaFoldDB" id="A0A9W8N4D2"/>